<dbReference type="InterPro" id="IPR001878">
    <property type="entry name" value="Znf_CCHC"/>
</dbReference>
<gene>
    <name evidence="3" type="ORF">ALC60_11697</name>
</gene>
<keyword evidence="1" id="KW-0479">Metal-binding</keyword>
<dbReference type="SUPFAM" id="SSF57756">
    <property type="entry name" value="Retrovirus zinc finger-like domains"/>
    <property type="match status" value="1"/>
</dbReference>
<proteinExistence type="predicted"/>
<accession>A0A151WN48</accession>
<evidence type="ECO:0000259" key="2">
    <source>
        <dbReference type="PROSITE" id="PS50158"/>
    </source>
</evidence>
<evidence type="ECO:0000313" key="4">
    <source>
        <dbReference type="Proteomes" id="UP000075809"/>
    </source>
</evidence>
<dbReference type="AlphaFoldDB" id="A0A151WN48"/>
<name>A0A151WN48_9HYME</name>
<reference evidence="3 4" key="1">
    <citation type="submission" date="2015-09" db="EMBL/GenBank/DDBJ databases">
        <title>Trachymyrmex zeteki WGS genome.</title>
        <authorList>
            <person name="Nygaard S."/>
            <person name="Hu H."/>
            <person name="Boomsma J."/>
            <person name="Zhang G."/>
        </authorList>
    </citation>
    <scope>NUCLEOTIDE SEQUENCE [LARGE SCALE GENOMIC DNA]</scope>
    <source>
        <strain evidence="3">Tzet28-1</strain>
        <tissue evidence="3">Whole body</tissue>
    </source>
</reference>
<organism evidence="3 4">
    <name type="scientific">Mycetomoellerius zeteki</name>
    <dbReference type="NCBI Taxonomy" id="64791"/>
    <lineage>
        <taxon>Eukaryota</taxon>
        <taxon>Metazoa</taxon>
        <taxon>Ecdysozoa</taxon>
        <taxon>Arthropoda</taxon>
        <taxon>Hexapoda</taxon>
        <taxon>Insecta</taxon>
        <taxon>Pterygota</taxon>
        <taxon>Neoptera</taxon>
        <taxon>Endopterygota</taxon>
        <taxon>Hymenoptera</taxon>
        <taxon>Apocrita</taxon>
        <taxon>Aculeata</taxon>
        <taxon>Formicoidea</taxon>
        <taxon>Formicidae</taxon>
        <taxon>Myrmicinae</taxon>
        <taxon>Mycetomoellerius</taxon>
    </lineage>
</organism>
<keyword evidence="1" id="KW-0862">Zinc</keyword>
<dbReference type="GO" id="GO:0008270">
    <property type="term" value="F:zinc ion binding"/>
    <property type="evidence" value="ECO:0007669"/>
    <property type="project" value="UniProtKB-KW"/>
</dbReference>
<dbReference type="PROSITE" id="PS50158">
    <property type="entry name" value="ZF_CCHC"/>
    <property type="match status" value="1"/>
</dbReference>
<evidence type="ECO:0000313" key="3">
    <source>
        <dbReference type="EMBL" id="KYQ49240.1"/>
    </source>
</evidence>
<dbReference type="InterPro" id="IPR036875">
    <property type="entry name" value="Znf_CCHC_sf"/>
</dbReference>
<evidence type="ECO:0000256" key="1">
    <source>
        <dbReference type="PROSITE-ProRule" id="PRU00047"/>
    </source>
</evidence>
<dbReference type="GO" id="GO:0003676">
    <property type="term" value="F:nucleic acid binding"/>
    <property type="evidence" value="ECO:0007669"/>
    <property type="project" value="InterPro"/>
</dbReference>
<dbReference type="Proteomes" id="UP000075809">
    <property type="component" value="Unassembled WGS sequence"/>
</dbReference>
<dbReference type="EMBL" id="KQ982925">
    <property type="protein sequence ID" value="KYQ49240.1"/>
    <property type="molecule type" value="Genomic_DNA"/>
</dbReference>
<dbReference type="Pfam" id="PF00098">
    <property type="entry name" value="zf-CCHC"/>
    <property type="match status" value="1"/>
</dbReference>
<sequence>MGIGHVRQRCPSDIDRSGSCFNCGGADHQARNCRNRACCPVCKERGYPYAHRAGSDACRPTRRLGGAVRRTAEENPEGFAGELQNQY</sequence>
<dbReference type="SMART" id="SM00343">
    <property type="entry name" value="ZnF_C2HC"/>
    <property type="match status" value="1"/>
</dbReference>
<feature type="domain" description="CCHC-type" evidence="2">
    <location>
        <begin position="20"/>
        <end position="35"/>
    </location>
</feature>
<keyword evidence="1" id="KW-0863">Zinc-finger</keyword>
<dbReference type="Gene3D" id="4.10.60.10">
    <property type="entry name" value="Zinc finger, CCHC-type"/>
    <property type="match status" value="1"/>
</dbReference>
<protein>
    <recommendedName>
        <fullName evidence="2">CCHC-type domain-containing protein</fullName>
    </recommendedName>
</protein>
<keyword evidence="4" id="KW-1185">Reference proteome</keyword>